<evidence type="ECO:0000256" key="7">
    <source>
        <dbReference type="ARBA" id="ARBA00023004"/>
    </source>
</evidence>
<dbReference type="Pfam" id="PF01979">
    <property type="entry name" value="Amidohydro_1"/>
    <property type="match status" value="1"/>
</dbReference>
<dbReference type="Proteomes" id="UP001596540">
    <property type="component" value="Unassembled WGS sequence"/>
</dbReference>
<gene>
    <name evidence="9" type="ORF">ACFQRF_17885</name>
</gene>
<evidence type="ECO:0000313" key="9">
    <source>
        <dbReference type="EMBL" id="MFC7329604.1"/>
    </source>
</evidence>
<feature type="domain" description="Amidohydrolase-related" evidence="8">
    <location>
        <begin position="64"/>
        <end position="384"/>
    </location>
</feature>
<name>A0ABW2KJS5_9ACTN</name>
<evidence type="ECO:0000313" key="10">
    <source>
        <dbReference type="Proteomes" id="UP001596540"/>
    </source>
</evidence>
<dbReference type="PANTHER" id="PTHR42752:SF1">
    <property type="entry name" value="IMIDAZOLONEPROPIONASE-RELATED"/>
    <property type="match status" value="1"/>
</dbReference>
<evidence type="ECO:0000256" key="2">
    <source>
        <dbReference type="ARBA" id="ARBA00012864"/>
    </source>
</evidence>
<dbReference type="InterPro" id="IPR032466">
    <property type="entry name" value="Metal_Hydrolase"/>
</dbReference>
<dbReference type="EMBL" id="JBHTBH010000008">
    <property type="protein sequence ID" value="MFC7329604.1"/>
    <property type="molecule type" value="Genomic_DNA"/>
</dbReference>
<comment type="caution">
    <text evidence="9">The sequence shown here is derived from an EMBL/GenBank/DDBJ whole genome shotgun (WGS) entry which is preliminary data.</text>
</comment>
<keyword evidence="10" id="KW-1185">Reference proteome</keyword>
<keyword evidence="7" id="KW-0408">Iron</keyword>
<accession>A0ABW2KJS5</accession>
<dbReference type="EC" id="3.5.2.7" evidence="2"/>
<comment type="pathway">
    <text evidence="1">Amino-acid degradation.</text>
</comment>
<evidence type="ECO:0000256" key="1">
    <source>
        <dbReference type="ARBA" id="ARBA00005023"/>
    </source>
</evidence>
<keyword evidence="5" id="KW-0369">Histidine metabolism</keyword>
<evidence type="ECO:0000256" key="6">
    <source>
        <dbReference type="ARBA" id="ARBA00022833"/>
    </source>
</evidence>
<dbReference type="InterPro" id="IPR011059">
    <property type="entry name" value="Metal-dep_hydrolase_composite"/>
</dbReference>
<evidence type="ECO:0000256" key="5">
    <source>
        <dbReference type="ARBA" id="ARBA00022808"/>
    </source>
</evidence>
<dbReference type="SUPFAM" id="SSF51556">
    <property type="entry name" value="Metallo-dependent hydrolases"/>
    <property type="match status" value="1"/>
</dbReference>
<evidence type="ECO:0000259" key="8">
    <source>
        <dbReference type="Pfam" id="PF01979"/>
    </source>
</evidence>
<dbReference type="InterPro" id="IPR005920">
    <property type="entry name" value="HutI"/>
</dbReference>
<protein>
    <recommendedName>
        <fullName evidence="2">imidazolonepropionase</fullName>
        <ecNumber evidence="2">3.5.2.7</ecNumber>
    </recommendedName>
</protein>
<reference evidence="10" key="1">
    <citation type="journal article" date="2019" name="Int. J. Syst. Evol. Microbiol.">
        <title>The Global Catalogue of Microorganisms (GCM) 10K type strain sequencing project: providing services to taxonomists for standard genome sequencing and annotation.</title>
        <authorList>
            <consortium name="The Broad Institute Genomics Platform"/>
            <consortium name="The Broad Institute Genome Sequencing Center for Infectious Disease"/>
            <person name="Wu L."/>
            <person name="Ma J."/>
        </authorList>
    </citation>
    <scope>NUCLEOTIDE SEQUENCE [LARGE SCALE GENOMIC DNA]</scope>
    <source>
        <strain evidence="10">CGMCC 4.7382</strain>
    </source>
</reference>
<keyword evidence="4" id="KW-0378">Hydrolase</keyword>
<keyword evidence="3" id="KW-0479">Metal-binding</keyword>
<dbReference type="RefSeq" id="WP_379872250.1">
    <property type="nucleotide sequence ID" value="NZ_JBHTBH010000008.1"/>
</dbReference>
<dbReference type="Gene3D" id="3.20.20.140">
    <property type="entry name" value="Metal-dependent hydrolases"/>
    <property type="match status" value="1"/>
</dbReference>
<dbReference type="Gene3D" id="2.30.40.10">
    <property type="entry name" value="Urease, subunit C, domain 1"/>
    <property type="match status" value="1"/>
</dbReference>
<dbReference type="InterPro" id="IPR006680">
    <property type="entry name" value="Amidohydro-rel"/>
</dbReference>
<evidence type="ECO:0000256" key="4">
    <source>
        <dbReference type="ARBA" id="ARBA00022801"/>
    </source>
</evidence>
<proteinExistence type="predicted"/>
<dbReference type="SUPFAM" id="SSF51338">
    <property type="entry name" value="Composite domain of metallo-dependent hydrolases"/>
    <property type="match status" value="1"/>
</dbReference>
<dbReference type="PANTHER" id="PTHR42752">
    <property type="entry name" value="IMIDAZOLONEPROPIONASE"/>
    <property type="match status" value="1"/>
</dbReference>
<sequence length="402" mass="42951">MTVRLLTNIGRLWTGTDLLSNAAMIVQHDRVAWVGPAAELPQSLPGVIDDIVDVDEVENLSGGLVTPGLIDAHTHPVYAGNRWAEIAMRASGASMAEVTAAGGGVASTVTVTRGTDPWTLCNGVRERLRHWLLSGTTTVEAKTGYHLTRDGELADVRLLRSLEEEPGMPRLHVTFFAAHAVPPEYFGRPRDYVDAVGSWLGDAAQAGADGVDVYCDCQQFTPDDARWLLSMGRSVGLQARMHACAKPRHGAVRMAADIQCSSVDLLHETDEDDVLALAKSSTPVVICPSSSLHERRTPPVRALLDHGVPVALGTDHNPAHSGSTVMSLAVCMAVAMFNMSVLEALRAATVGGAIALGATDRGVLAPGRYADMVQWDADHEGAFAWAYGLKALRVWRGGETIR</sequence>
<keyword evidence="6" id="KW-0862">Zinc</keyword>
<organism evidence="9 10">
    <name type="scientific">Marinactinospora rubrisoli</name>
    <dbReference type="NCBI Taxonomy" id="2715399"/>
    <lineage>
        <taxon>Bacteria</taxon>
        <taxon>Bacillati</taxon>
        <taxon>Actinomycetota</taxon>
        <taxon>Actinomycetes</taxon>
        <taxon>Streptosporangiales</taxon>
        <taxon>Nocardiopsidaceae</taxon>
        <taxon>Marinactinospora</taxon>
    </lineage>
</organism>
<evidence type="ECO:0000256" key="3">
    <source>
        <dbReference type="ARBA" id="ARBA00022723"/>
    </source>
</evidence>